<dbReference type="InterPro" id="IPR056443">
    <property type="entry name" value="AEP_C962R"/>
</dbReference>
<organism evidence="5">
    <name type="scientific">viral metagenome</name>
    <dbReference type="NCBI Taxonomy" id="1070528"/>
    <lineage>
        <taxon>unclassified sequences</taxon>
        <taxon>metagenomes</taxon>
        <taxon>organismal metagenomes</taxon>
    </lineage>
</organism>
<keyword evidence="1" id="KW-0547">Nucleotide-binding</keyword>
<dbReference type="InterPro" id="IPR014015">
    <property type="entry name" value="Helicase_SF3_DNA-vir"/>
</dbReference>
<dbReference type="InterPro" id="IPR006500">
    <property type="entry name" value="Helicase_put_C_phage/plasmid"/>
</dbReference>
<dbReference type="InterPro" id="IPR045455">
    <property type="entry name" value="NrS-1_pol-like_helicase"/>
</dbReference>
<accession>A0A6C0CS02</accession>
<evidence type="ECO:0000256" key="3">
    <source>
        <dbReference type="ARBA" id="ARBA00022840"/>
    </source>
</evidence>
<evidence type="ECO:0000313" key="5">
    <source>
        <dbReference type="EMBL" id="QHT06997.1"/>
    </source>
</evidence>
<dbReference type="EMBL" id="MN739479">
    <property type="protein sequence ID" value="QHT06997.1"/>
    <property type="molecule type" value="Genomic_DNA"/>
</dbReference>
<dbReference type="InterPro" id="IPR027417">
    <property type="entry name" value="P-loop_NTPase"/>
</dbReference>
<dbReference type="Pfam" id="PF19263">
    <property type="entry name" value="DUF5906"/>
    <property type="match status" value="1"/>
</dbReference>
<dbReference type="Pfam" id="PF08707">
    <property type="entry name" value="PriCT_2"/>
    <property type="match status" value="1"/>
</dbReference>
<proteinExistence type="predicted"/>
<dbReference type="GO" id="GO:0005524">
    <property type="term" value="F:ATP binding"/>
    <property type="evidence" value="ECO:0007669"/>
    <property type="project" value="UniProtKB-KW"/>
</dbReference>
<evidence type="ECO:0000256" key="1">
    <source>
        <dbReference type="ARBA" id="ARBA00022741"/>
    </source>
</evidence>
<dbReference type="Pfam" id="PF08706">
    <property type="entry name" value="D5_N"/>
    <property type="match status" value="1"/>
</dbReference>
<reference evidence="5" key="1">
    <citation type="journal article" date="2020" name="Nature">
        <title>Giant virus diversity and host interactions through global metagenomics.</title>
        <authorList>
            <person name="Schulz F."/>
            <person name="Roux S."/>
            <person name="Paez-Espino D."/>
            <person name="Jungbluth S."/>
            <person name="Walsh D.A."/>
            <person name="Denef V.J."/>
            <person name="McMahon K.D."/>
            <person name="Konstantinidis K.T."/>
            <person name="Eloe-Fadrosh E.A."/>
            <person name="Kyrpides N.C."/>
            <person name="Woyke T."/>
        </authorList>
    </citation>
    <scope>NUCLEOTIDE SEQUENCE</scope>
    <source>
        <strain evidence="5">GVMAG-M-3300021962-46</strain>
    </source>
</reference>
<keyword evidence="3" id="KW-0067">ATP-binding</keyword>
<dbReference type="InterPro" id="IPR051620">
    <property type="entry name" value="ORF904-like_C"/>
</dbReference>
<name>A0A6C0CS02_9ZZZZ</name>
<dbReference type="InterPro" id="IPR014819">
    <property type="entry name" value="PriCT_2"/>
</dbReference>
<dbReference type="AlphaFoldDB" id="A0A6C0CS02"/>
<dbReference type="PANTHER" id="PTHR35372">
    <property type="entry name" value="ATP BINDING PROTEIN-RELATED"/>
    <property type="match status" value="1"/>
</dbReference>
<dbReference type="GO" id="GO:0016817">
    <property type="term" value="F:hydrolase activity, acting on acid anhydrides"/>
    <property type="evidence" value="ECO:0007669"/>
    <property type="project" value="InterPro"/>
</dbReference>
<dbReference type="SUPFAM" id="SSF52540">
    <property type="entry name" value="P-loop containing nucleoside triphosphate hydrolases"/>
    <property type="match status" value="1"/>
</dbReference>
<sequence length="880" mass="103618">MAQGITQDEVKRFLNKYHTKKGNDYTHTSIGNPKTSLYVSDEEYNEFMEQYRKLIVKGVSLHLTEKPKDPSAFRVDMDFRFILTTPKSNPLPRIYKNYNIERIVTRYIQLLCEYLPLTQEHTYAYVMEKSNPTEYKGKLKDGIHIIFPEVLVCHKFQHFIRHRILSEANTLFEGLPLTNPFENIIDEAIIDRNNWQMYGSCKPECETYIVTKIYQYNINESQLLEVELPCANKQLDWVERLSMRKQGVSMSYRNEKKDEIEEFIRVILPSKINRRKDSLHQQIFGNAINLIKTTICDEELDIARRLVKCLNKARAENYEDWIKVGWTLRNIDYRLLENWVMFSQVSNKYVSGECEKLWDHMRIDTLSMGTLRYWAKKDNPTEYEKIDEDNVLVLIDRAAGTKGADYDVANVVYTMYKHQYRYTVKDVWYVFREDKHRWECSKDGLQLRKIIYQLICQKFMNRSTHWNQQSILHPDDEERCQTKSKSCLEIAMKLKKAGFNDSIIKVCKVLFTDPKFEELLDSRPHLIGFENGVYDLRLHEFREGLPDDYISFCSTRHYIAYNPQSTETKEIETFMSQVFTNSVIRKFVWDVFASILDGGIRHEKFYIFTGCGSNSKSKLLELVQKAVGDYYCILPISLLTQKRAASNSAQSELERTKGRRFAVMQEPSEGEKLNIGLMKELSGGDTILCRGLFKEPIQFKPQFKMIMTCNELPEVPSDDGGTWRRIRVIHFDSKFIETPDPNNSKEFPIDTELGDNFDRWADTFLSMMIQHHKQNDLKNIIEPMEVRIATESYKKNNDIIGQYISERIVQDEETDDVVMLQAAYTDFKIWVTQNVPKGKRIPDRMQLRAYMERFYGAYPTDGKGWRGLRYVSNHQQQNVE</sequence>
<dbReference type="InterPro" id="IPR014818">
    <property type="entry name" value="Phage/plasmid_primase_P4_C"/>
</dbReference>
<protein>
    <recommendedName>
        <fullName evidence="4">SF3 helicase domain-containing protein</fullName>
    </recommendedName>
</protein>
<dbReference type="Gene3D" id="3.40.50.300">
    <property type="entry name" value="P-loop containing nucleotide triphosphate hydrolases"/>
    <property type="match status" value="1"/>
</dbReference>
<dbReference type="PROSITE" id="PS51206">
    <property type="entry name" value="SF3_HELICASE_1"/>
    <property type="match status" value="1"/>
</dbReference>
<dbReference type="NCBIfam" id="TIGR01613">
    <property type="entry name" value="primase_Cterm"/>
    <property type="match status" value="1"/>
</dbReference>
<evidence type="ECO:0000256" key="2">
    <source>
        <dbReference type="ARBA" id="ARBA00022801"/>
    </source>
</evidence>
<dbReference type="Pfam" id="PF23162">
    <property type="entry name" value="AEP_C962R"/>
    <property type="match status" value="1"/>
</dbReference>
<evidence type="ECO:0000259" key="4">
    <source>
        <dbReference type="PROSITE" id="PS51206"/>
    </source>
</evidence>
<dbReference type="PANTHER" id="PTHR35372:SF2">
    <property type="entry name" value="SF3 HELICASE DOMAIN-CONTAINING PROTEIN"/>
    <property type="match status" value="1"/>
</dbReference>
<feature type="domain" description="SF3 helicase" evidence="4">
    <location>
        <begin position="583"/>
        <end position="744"/>
    </location>
</feature>
<dbReference type="SMART" id="SM00885">
    <property type="entry name" value="D5_N"/>
    <property type="match status" value="1"/>
</dbReference>
<keyword evidence="2" id="KW-0378">Hydrolase</keyword>